<evidence type="ECO:0000313" key="7">
    <source>
        <dbReference type="Proteomes" id="UP000533598"/>
    </source>
</evidence>
<dbReference type="Proteomes" id="UP000533598">
    <property type="component" value="Unassembled WGS sequence"/>
</dbReference>
<gene>
    <name evidence="6" type="ORF">HNR67_002980</name>
</gene>
<comment type="similarity">
    <text evidence="1">Belongs to the arginase family. Agmatinase subfamily.</text>
</comment>
<evidence type="ECO:0000256" key="5">
    <source>
        <dbReference type="SAM" id="MobiDB-lite"/>
    </source>
</evidence>
<dbReference type="CDD" id="cd11592">
    <property type="entry name" value="Agmatinase_PAH"/>
    <property type="match status" value="1"/>
</dbReference>
<dbReference type="PRINTS" id="PR00116">
    <property type="entry name" value="ARGINASE"/>
</dbReference>
<dbReference type="Pfam" id="PF00491">
    <property type="entry name" value="Arginase"/>
    <property type="match status" value="1"/>
</dbReference>
<dbReference type="PROSITE" id="PS01053">
    <property type="entry name" value="ARGINASE_1"/>
    <property type="match status" value="1"/>
</dbReference>
<dbReference type="InterPro" id="IPR020855">
    <property type="entry name" value="Ureohydrolase_Mn_BS"/>
</dbReference>
<dbReference type="NCBIfam" id="NF002564">
    <property type="entry name" value="PRK02190.1"/>
    <property type="match status" value="1"/>
</dbReference>
<evidence type="ECO:0000313" key="6">
    <source>
        <dbReference type="EMBL" id="MBB4676862.1"/>
    </source>
</evidence>
<accession>A0A7W7C9F2</accession>
<feature type="compositionally biased region" description="Pro residues" evidence="5">
    <location>
        <begin position="41"/>
        <end position="67"/>
    </location>
</feature>
<dbReference type="PANTHER" id="PTHR11358">
    <property type="entry name" value="ARGINASE/AGMATINASE"/>
    <property type="match status" value="1"/>
</dbReference>
<keyword evidence="7" id="KW-1185">Reference proteome</keyword>
<protein>
    <submittedName>
        <fullName evidence="6">Agmatinase</fullName>
        <ecNumber evidence="6">3.5.3.11</ecNumber>
    </submittedName>
</protein>
<dbReference type="InterPro" id="IPR023696">
    <property type="entry name" value="Ureohydrolase_dom_sf"/>
</dbReference>
<dbReference type="EC" id="3.5.3.11" evidence="6"/>
<sequence length="407" mass="41537">MTAPAQSGPTSTPATSGMPTVPSTVPGQPTVPAPSTDPGMPTAPTPPAIPGQPAIPNPPAVPSPPAVLTPSATRGQSAIPSPPGSPRSPGTSATRGPVDAARVPRFAGWSTFARLPRRDEVDHCDIGVLGFPFDAGASYRPGARFGPAAIREGSRLLRPYHPGLEISPFAGVQVADCGDVVANPFDIAEALAQMTAATTALVATGATPVALGGDHTVALPMLRAVADRHGPAALLHFDAHLDTWDSYFGVAHTHGTVFRRAADEGLLDTSRLTHVGIRGPLYGPGDLAADAALGFQVVTSMDLEETSAREIAAGIAARIGDAPLYISVDIDVLDPAHAPGTGTPEAGGLTSRELLGILRGLAGCHLVGADVVEVSPAYDHAELTAIAAAHTAYELISLIAMHKEKNP</sequence>
<dbReference type="InterPro" id="IPR005925">
    <property type="entry name" value="Agmatinase-rel"/>
</dbReference>
<name>A0A7W7C9F2_9PSEU</name>
<dbReference type="GO" id="GO:0033389">
    <property type="term" value="P:putrescine biosynthetic process from arginine, via agmatine"/>
    <property type="evidence" value="ECO:0007669"/>
    <property type="project" value="TreeGrafter"/>
</dbReference>
<dbReference type="GO" id="GO:0046872">
    <property type="term" value="F:metal ion binding"/>
    <property type="evidence" value="ECO:0007669"/>
    <property type="project" value="UniProtKB-KW"/>
</dbReference>
<keyword evidence="3 4" id="KW-0378">Hydrolase</keyword>
<dbReference type="GO" id="GO:0008783">
    <property type="term" value="F:agmatinase activity"/>
    <property type="evidence" value="ECO:0007669"/>
    <property type="project" value="UniProtKB-EC"/>
</dbReference>
<dbReference type="AlphaFoldDB" id="A0A7W7C9F2"/>
<evidence type="ECO:0000256" key="2">
    <source>
        <dbReference type="ARBA" id="ARBA00022723"/>
    </source>
</evidence>
<feature type="compositionally biased region" description="Low complexity" evidence="5">
    <location>
        <begin position="68"/>
        <end position="79"/>
    </location>
</feature>
<proteinExistence type="inferred from homology"/>
<feature type="compositionally biased region" description="Polar residues" evidence="5">
    <location>
        <begin position="1"/>
        <end position="27"/>
    </location>
</feature>
<dbReference type="SUPFAM" id="SSF52768">
    <property type="entry name" value="Arginase/deacetylase"/>
    <property type="match status" value="1"/>
</dbReference>
<keyword evidence="2" id="KW-0479">Metal-binding</keyword>
<dbReference type="PANTHER" id="PTHR11358:SF26">
    <property type="entry name" value="GUANIDINO ACID HYDROLASE, MITOCHONDRIAL"/>
    <property type="match status" value="1"/>
</dbReference>
<feature type="region of interest" description="Disordered" evidence="5">
    <location>
        <begin position="1"/>
        <end position="99"/>
    </location>
</feature>
<evidence type="ECO:0000256" key="4">
    <source>
        <dbReference type="RuleBase" id="RU003684"/>
    </source>
</evidence>
<dbReference type="PROSITE" id="PS51409">
    <property type="entry name" value="ARGINASE_2"/>
    <property type="match status" value="1"/>
</dbReference>
<dbReference type="InterPro" id="IPR006035">
    <property type="entry name" value="Ureohydrolase"/>
</dbReference>
<dbReference type="Gene3D" id="3.40.800.10">
    <property type="entry name" value="Ureohydrolase domain"/>
    <property type="match status" value="1"/>
</dbReference>
<reference evidence="6 7" key="1">
    <citation type="submission" date="2020-08" db="EMBL/GenBank/DDBJ databases">
        <title>Sequencing the genomes of 1000 actinobacteria strains.</title>
        <authorList>
            <person name="Klenk H.-P."/>
        </authorList>
    </citation>
    <scope>NUCLEOTIDE SEQUENCE [LARGE SCALE GENOMIC DNA]</scope>
    <source>
        <strain evidence="6 7">DSM 44230</strain>
    </source>
</reference>
<comment type="caution">
    <text evidence="6">The sequence shown here is derived from an EMBL/GenBank/DDBJ whole genome shotgun (WGS) entry which is preliminary data.</text>
</comment>
<dbReference type="NCBIfam" id="TIGR01230">
    <property type="entry name" value="agmatinase"/>
    <property type="match status" value="1"/>
</dbReference>
<dbReference type="EMBL" id="JACHMH010000001">
    <property type="protein sequence ID" value="MBB4676862.1"/>
    <property type="molecule type" value="Genomic_DNA"/>
</dbReference>
<organism evidence="6 7">
    <name type="scientific">Crossiella cryophila</name>
    <dbReference type="NCBI Taxonomy" id="43355"/>
    <lineage>
        <taxon>Bacteria</taxon>
        <taxon>Bacillati</taxon>
        <taxon>Actinomycetota</taxon>
        <taxon>Actinomycetes</taxon>
        <taxon>Pseudonocardiales</taxon>
        <taxon>Pseudonocardiaceae</taxon>
        <taxon>Crossiella</taxon>
    </lineage>
</organism>
<evidence type="ECO:0000256" key="3">
    <source>
        <dbReference type="ARBA" id="ARBA00022801"/>
    </source>
</evidence>
<evidence type="ECO:0000256" key="1">
    <source>
        <dbReference type="ARBA" id="ARBA00009227"/>
    </source>
</evidence>